<evidence type="ECO:0000256" key="1">
    <source>
        <dbReference type="SAM" id="Phobius"/>
    </source>
</evidence>
<keyword evidence="1" id="KW-1133">Transmembrane helix</keyword>
<keyword evidence="1" id="KW-0472">Membrane</keyword>
<name>A0ABT7DUG2_9ACTN</name>
<reference evidence="2 3" key="1">
    <citation type="submission" date="2023-05" db="EMBL/GenBank/DDBJ databases">
        <title>Gordonibacter KGMB12511T sp. nov., isolated from faeces of healthy Korean.</title>
        <authorList>
            <person name="Kim H.S."/>
            <person name="Kim J.-S."/>
            <person name="Suh M.K."/>
            <person name="Eom M.K."/>
            <person name="Do H.E."/>
            <person name="Lee J.-S."/>
        </authorList>
    </citation>
    <scope>NUCLEOTIDE SEQUENCE [LARGE SCALE GENOMIC DNA]</scope>
    <source>
        <strain evidence="2 3">KGMB12511</strain>
    </source>
</reference>
<accession>A0ABT7DUG2</accession>
<feature type="transmembrane region" description="Helical" evidence="1">
    <location>
        <begin position="29"/>
        <end position="50"/>
    </location>
</feature>
<keyword evidence="3" id="KW-1185">Reference proteome</keyword>
<dbReference type="RefSeq" id="WP_283833092.1">
    <property type="nucleotide sequence ID" value="NZ_JASJEU010000025.1"/>
</dbReference>
<gene>
    <name evidence="2" type="ORF">QNJ86_13095</name>
</gene>
<dbReference type="EMBL" id="JASJEU010000025">
    <property type="protein sequence ID" value="MDJ1651740.1"/>
    <property type="molecule type" value="Genomic_DNA"/>
</dbReference>
<protein>
    <submittedName>
        <fullName evidence="2">Uncharacterized protein</fullName>
    </submittedName>
</protein>
<sequence length="251" mass="26784">MFGRNNKVVQLACSDDTSAPRSTPRRSSIALAALIVCISALVGTGSLAYFTTSDASSQHFMVASADADNPESPGDLFSISLNQSDGSGNASQQGVHYTNMVPGLRMTIDPSVTNTGKHAAWLRMNATLTKASAWKEALAKHGLMSSNASAAEVASVLETYVFAGMDKNTWQRGEVSEARAQDGTLRVTYYFMPALTLDTKAQLMEAVCVPDSFDAEDVESFSGFNLVFSADAIQYANTGTSAREAFANCWE</sequence>
<keyword evidence="1" id="KW-0812">Transmembrane</keyword>
<comment type="caution">
    <text evidence="2">The sequence shown here is derived from an EMBL/GenBank/DDBJ whole genome shotgun (WGS) entry which is preliminary data.</text>
</comment>
<evidence type="ECO:0000313" key="2">
    <source>
        <dbReference type="EMBL" id="MDJ1651740.1"/>
    </source>
</evidence>
<organism evidence="2 3">
    <name type="scientific">Gordonibacter faecis</name>
    <dbReference type="NCBI Taxonomy" id="3047475"/>
    <lineage>
        <taxon>Bacteria</taxon>
        <taxon>Bacillati</taxon>
        <taxon>Actinomycetota</taxon>
        <taxon>Coriobacteriia</taxon>
        <taxon>Eggerthellales</taxon>
        <taxon>Eggerthellaceae</taxon>
        <taxon>Gordonibacter</taxon>
    </lineage>
</organism>
<proteinExistence type="predicted"/>
<dbReference type="Proteomes" id="UP001232750">
    <property type="component" value="Unassembled WGS sequence"/>
</dbReference>
<evidence type="ECO:0000313" key="3">
    <source>
        <dbReference type="Proteomes" id="UP001232750"/>
    </source>
</evidence>